<keyword evidence="1" id="KW-1133">Transmembrane helix</keyword>
<keyword evidence="1" id="KW-0472">Membrane</keyword>
<dbReference type="Proteomes" id="UP001524499">
    <property type="component" value="Unassembled WGS sequence"/>
</dbReference>
<comment type="caution">
    <text evidence="2">The sequence shown here is derived from an EMBL/GenBank/DDBJ whole genome shotgun (WGS) entry which is preliminary data.</text>
</comment>
<evidence type="ECO:0000256" key="1">
    <source>
        <dbReference type="SAM" id="Phobius"/>
    </source>
</evidence>
<name>A0ABT1TCX5_9GAMM</name>
<dbReference type="InterPro" id="IPR038765">
    <property type="entry name" value="Papain-like_cys_pep_sf"/>
</dbReference>
<gene>
    <name evidence="2" type="ORF">NP590_03235</name>
</gene>
<accession>A0ABT1TCX5</accession>
<keyword evidence="3" id="KW-1185">Reference proteome</keyword>
<dbReference type="RefSeq" id="WP_256600780.1">
    <property type="nucleotide sequence ID" value="NZ_JANIBJ010000004.1"/>
</dbReference>
<evidence type="ECO:0000313" key="3">
    <source>
        <dbReference type="Proteomes" id="UP001524499"/>
    </source>
</evidence>
<feature type="transmembrane region" description="Helical" evidence="1">
    <location>
        <begin position="27"/>
        <end position="46"/>
    </location>
</feature>
<sequence>MDTSIPLVRYLKTTNFNPHQISEKSKMIGYIILALSSIFFILSIYLKYSQYVDEKSLDRFLSTVDLTGLSKGKIIERLNQAVYFNKGFAKNKQYFLFQKLGPTPVQVLQNGGDCADKSRLLSALLKRLNIDSTLVMLYGSETSGPTHTIVNARYEKGWMAADPVFNISFPRDDDTYYGVSDLKADSEILINRLDFLEKLRGKDDKIAFYKRETESYNWPKTINWDKNPYLRKIANILENLKVDPYLLKRPQVLENPKNLIGYISFLTALLLLTINNLIA</sequence>
<dbReference type="EMBL" id="JANIBJ010000004">
    <property type="protein sequence ID" value="MCQ8103111.1"/>
    <property type="molecule type" value="Genomic_DNA"/>
</dbReference>
<dbReference type="Gene3D" id="3.10.620.30">
    <property type="match status" value="1"/>
</dbReference>
<dbReference type="SUPFAM" id="SSF54001">
    <property type="entry name" value="Cysteine proteinases"/>
    <property type="match status" value="1"/>
</dbReference>
<feature type="transmembrane region" description="Helical" evidence="1">
    <location>
        <begin position="259"/>
        <end position="278"/>
    </location>
</feature>
<evidence type="ECO:0008006" key="4">
    <source>
        <dbReference type="Google" id="ProtNLM"/>
    </source>
</evidence>
<reference evidence="2 3" key="1">
    <citation type="submission" date="2022-07" db="EMBL/GenBank/DDBJ databases">
        <title>Methylomonas rivi sp. nov., Methylomonas rosea sp. nov., Methylomonas aureus sp. nov. and Methylomonas subterranea sp. nov., four novel methanotrophs isolated from a freshwater creek and the deep terrestrial subsurface.</title>
        <authorList>
            <person name="Abin C."/>
            <person name="Sankaranarayanan K."/>
            <person name="Garner C."/>
            <person name="Sindelar R."/>
            <person name="Kotary K."/>
            <person name="Garner R."/>
            <person name="Barclay S."/>
            <person name="Lawson P."/>
            <person name="Krumholz L."/>
        </authorList>
    </citation>
    <scope>NUCLEOTIDE SEQUENCE [LARGE SCALE GENOMIC DNA]</scope>
    <source>
        <strain evidence="2 3">SURF-2</strain>
    </source>
</reference>
<evidence type="ECO:0000313" key="2">
    <source>
        <dbReference type="EMBL" id="MCQ8103111.1"/>
    </source>
</evidence>
<keyword evidence="1" id="KW-0812">Transmembrane</keyword>
<protein>
    <recommendedName>
        <fullName evidence="4">Transglutaminase-like domain-containing protein</fullName>
    </recommendedName>
</protein>
<organism evidence="2 3">
    <name type="scientific">Methylomonas subterranea</name>
    <dbReference type="NCBI Taxonomy" id="2952225"/>
    <lineage>
        <taxon>Bacteria</taxon>
        <taxon>Pseudomonadati</taxon>
        <taxon>Pseudomonadota</taxon>
        <taxon>Gammaproteobacteria</taxon>
        <taxon>Methylococcales</taxon>
        <taxon>Methylococcaceae</taxon>
        <taxon>Methylomonas</taxon>
    </lineage>
</organism>
<proteinExistence type="predicted"/>